<name>A0A2C6KG31_9APIC</name>
<dbReference type="InterPro" id="IPR007234">
    <property type="entry name" value="Vps53_N"/>
</dbReference>
<dbReference type="Proteomes" id="UP000221165">
    <property type="component" value="Unassembled WGS sequence"/>
</dbReference>
<gene>
    <name evidence="3" type="ORF">CSUI_010553</name>
</gene>
<feature type="region of interest" description="Disordered" evidence="1">
    <location>
        <begin position="1"/>
        <end position="26"/>
    </location>
</feature>
<dbReference type="Pfam" id="PF04100">
    <property type="entry name" value="Vps53_N"/>
    <property type="match status" value="1"/>
</dbReference>
<evidence type="ECO:0000313" key="4">
    <source>
        <dbReference type="Proteomes" id="UP000221165"/>
    </source>
</evidence>
<organism evidence="3 4">
    <name type="scientific">Cystoisospora suis</name>
    <dbReference type="NCBI Taxonomy" id="483139"/>
    <lineage>
        <taxon>Eukaryota</taxon>
        <taxon>Sar</taxon>
        <taxon>Alveolata</taxon>
        <taxon>Apicomplexa</taxon>
        <taxon>Conoidasida</taxon>
        <taxon>Coccidia</taxon>
        <taxon>Eucoccidiorida</taxon>
        <taxon>Eimeriorina</taxon>
        <taxon>Sarcocystidae</taxon>
        <taxon>Cystoisospora</taxon>
    </lineage>
</organism>
<dbReference type="GO" id="GO:0005829">
    <property type="term" value="C:cytosol"/>
    <property type="evidence" value="ECO:0007669"/>
    <property type="project" value="GOC"/>
</dbReference>
<feature type="compositionally biased region" description="Low complexity" evidence="1">
    <location>
        <begin position="8"/>
        <end position="18"/>
    </location>
</feature>
<evidence type="ECO:0000313" key="3">
    <source>
        <dbReference type="EMBL" id="PHJ15638.1"/>
    </source>
</evidence>
<protein>
    <submittedName>
        <fullName evidence="3">Vps53 n-terminal protein</fullName>
    </submittedName>
</protein>
<dbReference type="GeneID" id="94433867"/>
<proteinExistence type="predicted"/>
<sequence length="152" mass="16598">MESPSPPRHSLSSSSSSSPSPPSAEVLSTCIHQLNEEFPTIASLSSLDSRMSSLQTRLRALDKDILVAVREQARRSSSSSSSSSTSLQSFRQCVKDLVAGLNSMKERADSSDRRVTKICDDIKRLALAKDNLTLSISTLKRLVMLMTALDRL</sequence>
<dbReference type="AlphaFoldDB" id="A0A2C6KG31"/>
<comment type="caution">
    <text evidence="3">The sequence shown here is derived from an EMBL/GenBank/DDBJ whole genome shotgun (WGS) entry which is preliminary data.</text>
</comment>
<dbReference type="PANTHER" id="PTHR12820:SF0">
    <property type="entry name" value="VACUOLAR PROTEIN SORTING-ASSOCIATED PROTEIN 53 HOMOLOG"/>
    <property type="match status" value="1"/>
</dbReference>
<evidence type="ECO:0000256" key="1">
    <source>
        <dbReference type="SAM" id="MobiDB-lite"/>
    </source>
</evidence>
<dbReference type="GO" id="GO:0000938">
    <property type="term" value="C:GARP complex"/>
    <property type="evidence" value="ECO:0007669"/>
    <property type="project" value="InterPro"/>
</dbReference>
<reference evidence="3 4" key="1">
    <citation type="journal article" date="2017" name="Int. J. Parasitol.">
        <title>The genome of the protozoan parasite Cystoisospora suis and a reverse vaccinology approach to identify vaccine candidates.</title>
        <authorList>
            <person name="Palmieri N."/>
            <person name="Shrestha A."/>
            <person name="Ruttkowski B."/>
            <person name="Beck T."/>
            <person name="Vogl C."/>
            <person name="Tomley F."/>
            <person name="Blake D.P."/>
            <person name="Joachim A."/>
        </authorList>
    </citation>
    <scope>NUCLEOTIDE SEQUENCE [LARGE SCALE GENOMIC DNA]</scope>
    <source>
        <strain evidence="3 4">Wien I</strain>
    </source>
</reference>
<accession>A0A2C6KG31</accession>
<feature type="non-terminal residue" evidence="3">
    <location>
        <position position="152"/>
    </location>
</feature>
<dbReference type="PANTHER" id="PTHR12820">
    <property type="entry name" value="VACUOLAR SORTING PROTEIN 53"/>
    <property type="match status" value="1"/>
</dbReference>
<dbReference type="VEuPathDB" id="ToxoDB:CSUI_010553"/>
<dbReference type="RefSeq" id="XP_067917370.1">
    <property type="nucleotide sequence ID" value="XM_068070656.1"/>
</dbReference>
<feature type="domain" description="Vps53 N-terminal" evidence="2">
    <location>
        <begin position="30"/>
        <end position="152"/>
    </location>
</feature>
<dbReference type="GO" id="GO:0042147">
    <property type="term" value="P:retrograde transport, endosome to Golgi"/>
    <property type="evidence" value="ECO:0007669"/>
    <property type="project" value="InterPro"/>
</dbReference>
<dbReference type="OrthoDB" id="10261632at2759"/>
<keyword evidence="4" id="KW-1185">Reference proteome</keyword>
<dbReference type="InterPro" id="IPR039766">
    <property type="entry name" value="Vps53"/>
</dbReference>
<evidence type="ECO:0000259" key="2">
    <source>
        <dbReference type="Pfam" id="PF04100"/>
    </source>
</evidence>
<dbReference type="EMBL" id="MIGC01007737">
    <property type="protein sequence ID" value="PHJ15638.1"/>
    <property type="molecule type" value="Genomic_DNA"/>
</dbReference>